<organism evidence="2 3">
    <name type="scientific">Araneus ventricosus</name>
    <name type="common">Orbweaver spider</name>
    <name type="synonym">Epeira ventricosa</name>
    <dbReference type="NCBI Taxonomy" id="182803"/>
    <lineage>
        <taxon>Eukaryota</taxon>
        <taxon>Metazoa</taxon>
        <taxon>Ecdysozoa</taxon>
        <taxon>Arthropoda</taxon>
        <taxon>Chelicerata</taxon>
        <taxon>Arachnida</taxon>
        <taxon>Araneae</taxon>
        <taxon>Araneomorphae</taxon>
        <taxon>Entelegynae</taxon>
        <taxon>Araneoidea</taxon>
        <taxon>Araneidae</taxon>
        <taxon>Araneus</taxon>
    </lineage>
</organism>
<accession>A0A4Y2QGK3</accession>
<comment type="caution">
    <text evidence="2">The sequence shown here is derived from an EMBL/GenBank/DDBJ whole genome shotgun (WGS) entry which is preliminary data.</text>
</comment>
<feature type="non-terminal residue" evidence="2">
    <location>
        <position position="1"/>
    </location>
</feature>
<protein>
    <submittedName>
        <fullName evidence="2">Uncharacterized protein</fullName>
    </submittedName>
</protein>
<proteinExistence type="predicted"/>
<dbReference type="OrthoDB" id="6105938at2759"/>
<evidence type="ECO:0000313" key="2">
    <source>
        <dbReference type="EMBL" id="GBN62096.1"/>
    </source>
</evidence>
<dbReference type="AlphaFoldDB" id="A0A4Y2QGK3"/>
<dbReference type="Proteomes" id="UP000499080">
    <property type="component" value="Unassembled WGS sequence"/>
</dbReference>
<dbReference type="EMBL" id="BGPR01013764">
    <property type="protein sequence ID" value="GBN62096.1"/>
    <property type="molecule type" value="Genomic_DNA"/>
</dbReference>
<reference evidence="2 3" key="1">
    <citation type="journal article" date="2019" name="Sci. Rep.">
        <title>Orb-weaving spider Araneus ventricosus genome elucidates the spidroin gene catalogue.</title>
        <authorList>
            <person name="Kono N."/>
            <person name="Nakamura H."/>
            <person name="Ohtoshi R."/>
            <person name="Moran D.A.P."/>
            <person name="Shinohara A."/>
            <person name="Yoshida Y."/>
            <person name="Fujiwara M."/>
            <person name="Mori M."/>
            <person name="Tomita M."/>
            <person name="Arakawa K."/>
        </authorList>
    </citation>
    <scope>NUCLEOTIDE SEQUENCE [LARGE SCALE GENOMIC DNA]</scope>
</reference>
<name>A0A4Y2QGK3_ARAVE</name>
<keyword evidence="3" id="KW-1185">Reference proteome</keyword>
<sequence>GPSCSDFRASGQLLPSNSIASSDVKERSNDGMIPKMPAKETVPSSEKQSKYRLKL</sequence>
<feature type="region of interest" description="Disordered" evidence="1">
    <location>
        <begin position="1"/>
        <end position="55"/>
    </location>
</feature>
<evidence type="ECO:0000256" key="1">
    <source>
        <dbReference type="SAM" id="MobiDB-lite"/>
    </source>
</evidence>
<gene>
    <name evidence="2" type="ORF">AVEN_238126_1</name>
</gene>
<evidence type="ECO:0000313" key="3">
    <source>
        <dbReference type="Proteomes" id="UP000499080"/>
    </source>
</evidence>